<dbReference type="RefSeq" id="WP_158005407.1">
    <property type="nucleotide sequence ID" value="NZ_JFBM01000032.1"/>
</dbReference>
<keyword evidence="1" id="KW-0472">Membrane</keyword>
<name>A0A2P2FL95_AMYLU</name>
<protein>
    <recommendedName>
        <fullName evidence="4">TIGR04222 domain-containing membrane protein</fullName>
    </recommendedName>
</protein>
<feature type="transmembrane region" description="Helical" evidence="1">
    <location>
        <begin position="132"/>
        <end position="153"/>
    </location>
</feature>
<dbReference type="InterPro" id="IPR026467">
    <property type="entry name" value="Ser/Gly_Cys_C_dom"/>
</dbReference>
<evidence type="ECO:0000313" key="2">
    <source>
        <dbReference type="EMBL" id="KFU77495.1"/>
    </source>
</evidence>
<evidence type="ECO:0008006" key="4">
    <source>
        <dbReference type="Google" id="ProtNLM"/>
    </source>
</evidence>
<feature type="transmembrane region" description="Helical" evidence="1">
    <location>
        <begin position="159"/>
        <end position="178"/>
    </location>
</feature>
<feature type="transmembrane region" description="Helical" evidence="1">
    <location>
        <begin position="6"/>
        <end position="24"/>
    </location>
</feature>
<keyword evidence="3" id="KW-1185">Reference proteome</keyword>
<organism evidence="2 3">
    <name type="scientific">Amycolatopsis lurida NRRL 2430</name>
    <dbReference type="NCBI Taxonomy" id="1460371"/>
    <lineage>
        <taxon>Bacteria</taxon>
        <taxon>Bacillati</taxon>
        <taxon>Actinomycetota</taxon>
        <taxon>Actinomycetes</taxon>
        <taxon>Pseudonocardiales</taxon>
        <taxon>Pseudonocardiaceae</taxon>
        <taxon>Amycolatopsis</taxon>
    </lineage>
</organism>
<evidence type="ECO:0000256" key="1">
    <source>
        <dbReference type="SAM" id="Phobius"/>
    </source>
</evidence>
<dbReference type="AlphaFoldDB" id="A0A2P2FL95"/>
<sequence length="259" mass="27075">MADSGWLYAPAIALPVTVAALHVLRLRRGFHDGGGLPSVRHVAALAGGASRVTETVVASMLERDQARLGGSGRIYRTPLVPVDPLGLELAGHLASFPDHELWKTMSHGPAMRELWADLGRQGLVVAEGRRRLTWRIAAVVYAVLLGVGTVRWIATDGTVVLTVLLVVALALLIVSLRLGRTDHEGRTTAAGRAVLAAAESDRSLVSGATGAVALGGFAAYPDREVAAILSRYGGRPAKDTRTFGWGDGPGSSTCGTGGY</sequence>
<dbReference type="EMBL" id="JFBM01000032">
    <property type="protein sequence ID" value="KFU77495.1"/>
    <property type="molecule type" value="Genomic_DNA"/>
</dbReference>
<keyword evidence="1" id="KW-1133">Transmembrane helix</keyword>
<proteinExistence type="predicted"/>
<keyword evidence="1" id="KW-0812">Transmembrane</keyword>
<reference evidence="2 3" key="1">
    <citation type="journal article" date="2014" name="Genome Announc.">
        <title>Draft Genome Sequence of Amycolatopsis lurida NRRL 2430, Producer of the Glycopeptide Family Antibiotic Ristocetin.</title>
        <authorList>
            <person name="Kwun M.J."/>
            <person name="Hong H.J."/>
        </authorList>
    </citation>
    <scope>NUCLEOTIDE SEQUENCE [LARGE SCALE GENOMIC DNA]</scope>
    <source>
        <strain evidence="2 3">NRRL 2430</strain>
    </source>
</reference>
<dbReference type="NCBIfam" id="TIGR04222">
    <property type="entry name" value="near_uncomplex"/>
    <property type="match status" value="1"/>
</dbReference>
<accession>A0A2P2FL95</accession>
<comment type="caution">
    <text evidence="2">The sequence shown here is derived from an EMBL/GenBank/DDBJ whole genome shotgun (WGS) entry which is preliminary data.</text>
</comment>
<dbReference type="Proteomes" id="UP000256220">
    <property type="component" value="Unassembled WGS sequence"/>
</dbReference>
<evidence type="ECO:0000313" key="3">
    <source>
        <dbReference type="Proteomes" id="UP000256220"/>
    </source>
</evidence>
<gene>
    <name evidence="2" type="ORF">BB31_30260</name>
</gene>